<sequence length="308" mass="34770">MPVYSIFGLNIESDIQLPAITSEGTDIQITIRQQAIDNQLFNNELIKSSQPSNNNPYIPVSYQQNNELWFCVENIASFYVGYGNLILYQPEEGAEQQDILLYLLGTCLGIIMHQRGSLVLHANAIQVEDGCIIFMGKSGQGKSTLAAGFLQAGCSILTDDLTVINHNMQVEPAIPQLKLWDDSIKRLGIKQENGKRINLHQTKFNFSLSTGFCKQALPIRAIYELNVHQENTFKFERIFGMKKFIPLRCHTYRKFYLAGLGLTKQHLKLCANLAAQVNITRLSRPAKPFMLNEMIQAIKQDLAQQFVA</sequence>
<evidence type="ECO:0000313" key="1">
    <source>
        <dbReference type="EMBL" id="MET1254967.1"/>
    </source>
</evidence>
<protein>
    <submittedName>
        <fullName evidence="1">Uncharacterized protein</fullName>
    </submittedName>
</protein>
<organism evidence="1 2">
    <name type="scientific">Aliikangiella maris</name>
    <dbReference type="NCBI Taxonomy" id="3162458"/>
    <lineage>
        <taxon>Bacteria</taxon>
        <taxon>Pseudomonadati</taxon>
        <taxon>Pseudomonadota</taxon>
        <taxon>Gammaproteobacteria</taxon>
        <taxon>Oceanospirillales</taxon>
        <taxon>Pleioneaceae</taxon>
        <taxon>Aliikangiella</taxon>
    </lineage>
</organism>
<dbReference type="SUPFAM" id="SSF53795">
    <property type="entry name" value="PEP carboxykinase-like"/>
    <property type="match status" value="1"/>
</dbReference>
<dbReference type="Gene3D" id="3.40.50.300">
    <property type="entry name" value="P-loop containing nucleotide triphosphate hydrolases"/>
    <property type="match status" value="1"/>
</dbReference>
<keyword evidence="2" id="KW-1185">Reference proteome</keyword>
<gene>
    <name evidence="1" type="ORF">ABVT43_07520</name>
</gene>
<dbReference type="InterPro" id="IPR027417">
    <property type="entry name" value="P-loop_NTPase"/>
</dbReference>
<evidence type="ECO:0000313" key="2">
    <source>
        <dbReference type="Proteomes" id="UP001548189"/>
    </source>
</evidence>
<dbReference type="Proteomes" id="UP001548189">
    <property type="component" value="Unassembled WGS sequence"/>
</dbReference>
<name>A0ABV2BSR2_9GAMM</name>
<reference evidence="1 2" key="1">
    <citation type="submission" date="2024-06" db="EMBL/GenBank/DDBJ databases">
        <authorList>
            <person name="Li F."/>
        </authorList>
    </citation>
    <scope>NUCLEOTIDE SEQUENCE [LARGE SCALE GENOMIC DNA]</scope>
    <source>
        <strain evidence="1 2">GXAS 311</strain>
    </source>
</reference>
<comment type="caution">
    <text evidence="1">The sequence shown here is derived from an EMBL/GenBank/DDBJ whole genome shotgun (WGS) entry which is preliminary data.</text>
</comment>
<dbReference type="EMBL" id="JBEVCJ010000006">
    <property type="protein sequence ID" value="MET1254967.1"/>
    <property type="molecule type" value="Genomic_DNA"/>
</dbReference>
<proteinExistence type="predicted"/>
<accession>A0ABV2BSR2</accession>